<protein>
    <submittedName>
        <fullName evidence="2">Uncharacterized protein</fullName>
    </submittedName>
</protein>
<dbReference type="InterPro" id="IPR018822">
    <property type="entry name" value="UPF0646"/>
</dbReference>
<evidence type="ECO:0000256" key="1">
    <source>
        <dbReference type="SAM" id="MobiDB-lite"/>
    </source>
</evidence>
<sequence>MNEIRISHFDEQFEDLEMILEFENLEKLTVYEDNIYANDVSLADVVELHNRLNENEQLNINMSFTDTRFFTNFNRLANKTSVNEESKESKEIKQRSILEYRAESDDDDPFLYEAVDVDENDDAQVVEGAVQDTSDELGEDNDDGVVVEEVTTVEGVPAEDLGHVLDDDNGDQNNVKVEESTETVTFGESVDDNEELDQHDQVGEDVGGDDERNDEVDEADEAVETLETVEADDGSTIQRVESTTHHIYDEKPVEMGEETVDQVEVAQPVHNEQSEPFAASKLDNDPSIGDQNGNNDSQIDAGVVEETEVETTTAINDNTGENLEEKVVESVDVPTEDTHSLATSKRSFEEVEANDNSIDLGKTCLIAISMSTNRLTGNAIESKRMKSEEVA</sequence>
<reference evidence="2 3" key="1">
    <citation type="submission" date="2019-03" db="EMBL/GenBank/DDBJ databases">
        <title>Sequencing 23 genomes of Wallemia ichthyophaga.</title>
        <authorList>
            <person name="Gostincar C."/>
        </authorList>
    </citation>
    <scope>NUCLEOTIDE SEQUENCE [LARGE SCALE GENOMIC DNA]</scope>
    <source>
        <strain evidence="2 3">EXF-8621</strain>
    </source>
</reference>
<feature type="region of interest" description="Disordered" evidence="1">
    <location>
        <begin position="179"/>
        <end position="219"/>
    </location>
</feature>
<evidence type="ECO:0000313" key="2">
    <source>
        <dbReference type="EMBL" id="TIB15651.1"/>
    </source>
</evidence>
<feature type="compositionally biased region" description="Polar residues" evidence="1">
    <location>
        <begin position="289"/>
        <end position="298"/>
    </location>
</feature>
<accession>A0A4T0F7V2</accession>
<feature type="region of interest" description="Disordered" evidence="1">
    <location>
        <begin position="279"/>
        <end position="298"/>
    </location>
</feature>
<dbReference type="OrthoDB" id="2507795at2759"/>
<organism evidence="2 3">
    <name type="scientific">Wallemia ichthyophaga</name>
    <dbReference type="NCBI Taxonomy" id="245174"/>
    <lineage>
        <taxon>Eukaryota</taxon>
        <taxon>Fungi</taxon>
        <taxon>Dikarya</taxon>
        <taxon>Basidiomycota</taxon>
        <taxon>Wallemiomycotina</taxon>
        <taxon>Wallemiomycetes</taxon>
        <taxon>Wallemiales</taxon>
        <taxon>Wallemiaceae</taxon>
        <taxon>Wallemia</taxon>
    </lineage>
</organism>
<proteinExistence type="predicted"/>
<dbReference type="AlphaFoldDB" id="A0A4T0F7V2"/>
<comment type="caution">
    <text evidence="2">The sequence shown here is derived from an EMBL/GenBank/DDBJ whole genome shotgun (WGS) entry which is preliminary data.</text>
</comment>
<evidence type="ECO:0000313" key="3">
    <source>
        <dbReference type="Proteomes" id="UP000306954"/>
    </source>
</evidence>
<name>A0A4T0F7V2_WALIC</name>
<dbReference type="Proteomes" id="UP000306954">
    <property type="component" value="Unassembled WGS sequence"/>
</dbReference>
<dbReference type="Pfam" id="PF10336">
    <property type="entry name" value="DUF2420"/>
    <property type="match status" value="1"/>
</dbReference>
<gene>
    <name evidence="2" type="ORF">E3P90_00789</name>
</gene>
<dbReference type="EMBL" id="SPOF01000006">
    <property type="protein sequence ID" value="TIB15651.1"/>
    <property type="molecule type" value="Genomic_DNA"/>
</dbReference>
<feature type="compositionally biased region" description="Acidic residues" evidence="1">
    <location>
        <begin position="206"/>
        <end position="219"/>
    </location>
</feature>